<reference evidence="1" key="1">
    <citation type="submission" date="2018-03" db="EMBL/GenBank/DDBJ databases">
        <authorList>
            <person name="Guldener U."/>
        </authorList>
    </citation>
    <scope>NUCLEOTIDE SEQUENCE</scope>
</reference>
<dbReference type="EMBL" id="ONZP01000036">
    <property type="protein sequence ID" value="SPJ71310.1"/>
    <property type="molecule type" value="Genomic_DNA"/>
</dbReference>
<gene>
    <name evidence="1" type="ORF">FTOL_01038</name>
</gene>
<sequence>MRSPLAEQGMNTEYLPASSKVFFSHTCIGLRNGLGLPTLKQLPLADRIDYAGVLAKHQTDVRACPSCGRLHAVRKHDSPTVQPRLKITFTGHDKEDCRSMYEHKFPGDRHIQLALKYTRLGTENPKHKKTLEGILQPFMYASLDVYARVHHLRRWKWCKIVDGHFLAMTKWTIGRFYHAGPKNEYGLAELLQHGKFRPCSPHSEFTFTGATACQRKCEGDFCACELNQIIRASEATHANVGTPAYAWDVYSAADYAICLTRNSAETYVWEDLGDELPHLDEIQDMKTPGRYGYEPHGVRELFERDGKKWLAEEEFDVREHDRIYSRIVWTRNRNVWRLQKK</sequence>
<evidence type="ECO:0000313" key="1">
    <source>
        <dbReference type="EMBL" id="SPJ71310.1"/>
    </source>
</evidence>
<comment type="caution">
    <text evidence="1">The sequence shown here is derived from an EMBL/GenBank/DDBJ whole genome shotgun (WGS) entry which is preliminary data.</text>
</comment>
<dbReference type="AlphaFoldDB" id="A0AAE8SD08"/>
<organism evidence="1 2">
    <name type="scientific">Fusarium torulosum</name>
    <dbReference type="NCBI Taxonomy" id="33205"/>
    <lineage>
        <taxon>Eukaryota</taxon>
        <taxon>Fungi</taxon>
        <taxon>Dikarya</taxon>
        <taxon>Ascomycota</taxon>
        <taxon>Pezizomycotina</taxon>
        <taxon>Sordariomycetes</taxon>
        <taxon>Hypocreomycetidae</taxon>
        <taxon>Hypocreales</taxon>
        <taxon>Nectriaceae</taxon>
        <taxon>Fusarium</taxon>
    </lineage>
</organism>
<name>A0AAE8SD08_9HYPO</name>
<protein>
    <submittedName>
        <fullName evidence="1">Uncharacterized protein</fullName>
    </submittedName>
</protein>
<keyword evidence="2" id="KW-1185">Reference proteome</keyword>
<dbReference type="Proteomes" id="UP001187734">
    <property type="component" value="Unassembled WGS sequence"/>
</dbReference>
<proteinExistence type="predicted"/>
<evidence type="ECO:0000313" key="2">
    <source>
        <dbReference type="Proteomes" id="UP001187734"/>
    </source>
</evidence>
<accession>A0AAE8SD08</accession>